<name>A0A1X2F215_9MYCO</name>
<sequence>MVNDALDRLSDDDVHRRIAAMRELLERTESTLTKVPAATDNSMTSRGDAAAIRADCLAKLQRLSGWALRDAVTDGLQHGMTWRWMGTACQLPVGTLHRQYHAAGRIVVRDNVSQELVYTDPQEDS</sequence>
<evidence type="ECO:0000313" key="1">
    <source>
        <dbReference type="EMBL" id="ORX12473.1"/>
    </source>
</evidence>
<reference evidence="1 2" key="1">
    <citation type="submission" date="2016-01" db="EMBL/GenBank/DDBJ databases">
        <title>The new phylogeny of the genus Mycobacterium.</title>
        <authorList>
            <person name="Tarcisio F."/>
            <person name="Conor M."/>
            <person name="Antonella G."/>
            <person name="Elisabetta G."/>
            <person name="Giulia F.S."/>
            <person name="Sara T."/>
            <person name="Anna F."/>
            <person name="Clotilde B."/>
            <person name="Roberto B."/>
            <person name="Veronica D.S."/>
            <person name="Fabio R."/>
            <person name="Monica P."/>
            <person name="Olivier J."/>
            <person name="Enrico T."/>
            <person name="Nicola S."/>
        </authorList>
    </citation>
    <scope>NUCLEOTIDE SEQUENCE [LARGE SCALE GENOMIC DNA]</scope>
    <source>
        <strain evidence="1 2">ATCC 700010</strain>
    </source>
</reference>
<evidence type="ECO:0000313" key="2">
    <source>
        <dbReference type="Proteomes" id="UP000193964"/>
    </source>
</evidence>
<organism evidence="1 2">
    <name type="scientific">Mycolicibacterium wolinskyi</name>
    <dbReference type="NCBI Taxonomy" id="59750"/>
    <lineage>
        <taxon>Bacteria</taxon>
        <taxon>Bacillati</taxon>
        <taxon>Actinomycetota</taxon>
        <taxon>Actinomycetes</taxon>
        <taxon>Mycobacteriales</taxon>
        <taxon>Mycobacteriaceae</taxon>
        <taxon>Mycolicibacterium</taxon>
    </lineage>
</organism>
<dbReference type="AlphaFoldDB" id="A0A1X2F215"/>
<evidence type="ECO:0008006" key="3">
    <source>
        <dbReference type="Google" id="ProtNLM"/>
    </source>
</evidence>
<dbReference type="RefSeq" id="WP_133060212.1">
    <property type="nucleotide sequence ID" value="NZ_JACKUA010000030.1"/>
</dbReference>
<gene>
    <name evidence="1" type="ORF">AWC31_31340</name>
</gene>
<proteinExistence type="predicted"/>
<dbReference type="Proteomes" id="UP000193964">
    <property type="component" value="Unassembled WGS sequence"/>
</dbReference>
<comment type="caution">
    <text evidence="1">The sequence shown here is derived from an EMBL/GenBank/DDBJ whole genome shotgun (WGS) entry which is preliminary data.</text>
</comment>
<protein>
    <recommendedName>
        <fullName evidence="3">DUF222 domain-containing protein</fullName>
    </recommendedName>
</protein>
<dbReference type="OrthoDB" id="5521887at2"/>
<accession>A0A1X2F215</accession>
<dbReference type="EMBL" id="LQQA01000029">
    <property type="protein sequence ID" value="ORX12473.1"/>
    <property type="molecule type" value="Genomic_DNA"/>
</dbReference>